<dbReference type="GO" id="GO:0009507">
    <property type="term" value="C:chloroplast"/>
    <property type="evidence" value="ECO:0007669"/>
    <property type="project" value="TreeGrafter"/>
</dbReference>
<dbReference type="PANTHER" id="PTHR11609:SF5">
    <property type="entry name" value="PHOSPHORIBOSYLAMINOIMIDAZOLE CARBOXYLASE"/>
    <property type="match status" value="1"/>
</dbReference>
<dbReference type="OrthoDB" id="15425at2759"/>
<dbReference type="SUPFAM" id="SSF52440">
    <property type="entry name" value="PreATP-grasp domain"/>
    <property type="match status" value="1"/>
</dbReference>
<evidence type="ECO:0000259" key="1">
    <source>
        <dbReference type="Pfam" id="PF22660"/>
    </source>
</evidence>
<reference evidence="2" key="1">
    <citation type="submission" date="2020-03" db="EMBL/GenBank/DDBJ databases">
        <title>Castanea mollissima Vanexum genome sequencing.</title>
        <authorList>
            <person name="Staton M."/>
        </authorList>
    </citation>
    <scope>NUCLEOTIDE SEQUENCE</scope>
    <source>
        <tissue evidence="2">Leaf</tissue>
    </source>
</reference>
<dbReference type="Pfam" id="PF22660">
    <property type="entry name" value="RS_preATP-grasp-like"/>
    <property type="match status" value="1"/>
</dbReference>
<comment type="caution">
    <text evidence="2">The sequence shown here is derived from an EMBL/GenBank/DDBJ whole genome shotgun (WGS) entry which is preliminary data.</text>
</comment>
<feature type="domain" description="PurT/PurK-like preATP-grasp" evidence="1">
    <location>
        <begin position="75"/>
        <end position="126"/>
    </location>
</feature>
<dbReference type="EMBL" id="JRKL02005284">
    <property type="protein sequence ID" value="KAF3950769.1"/>
    <property type="molecule type" value="Genomic_DNA"/>
</dbReference>
<dbReference type="Gene3D" id="3.40.50.20">
    <property type="match status" value="1"/>
</dbReference>
<dbReference type="PANTHER" id="PTHR11609">
    <property type="entry name" value="PURINE BIOSYNTHESIS PROTEIN 6/7, PUR6/7"/>
    <property type="match status" value="1"/>
</dbReference>
<dbReference type="InterPro" id="IPR054350">
    <property type="entry name" value="PurT/PurK_preATP-grasp"/>
</dbReference>
<protein>
    <recommendedName>
        <fullName evidence="1">PurT/PurK-like preATP-grasp domain-containing protein</fullName>
    </recommendedName>
</protein>
<dbReference type="InterPro" id="IPR016185">
    <property type="entry name" value="PreATP-grasp_dom_sf"/>
</dbReference>
<evidence type="ECO:0000313" key="2">
    <source>
        <dbReference type="EMBL" id="KAF3950769.1"/>
    </source>
</evidence>
<keyword evidence="3" id="KW-1185">Reference proteome</keyword>
<organism evidence="2 3">
    <name type="scientific">Castanea mollissima</name>
    <name type="common">Chinese chestnut</name>
    <dbReference type="NCBI Taxonomy" id="60419"/>
    <lineage>
        <taxon>Eukaryota</taxon>
        <taxon>Viridiplantae</taxon>
        <taxon>Streptophyta</taxon>
        <taxon>Embryophyta</taxon>
        <taxon>Tracheophyta</taxon>
        <taxon>Spermatophyta</taxon>
        <taxon>Magnoliopsida</taxon>
        <taxon>eudicotyledons</taxon>
        <taxon>Gunneridae</taxon>
        <taxon>Pentapetalae</taxon>
        <taxon>rosids</taxon>
        <taxon>fabids</taxon>
        <taxon>Fagales</taxon>
        <taxon>Fagaceae</taxon>
        <taxon>Castanea</taxon>
    </lineage>
</organism>
<dbReference type="InterPro" id="IPR013815">
    <property type="entry name" value="ATP_grasp_subdomain_1"/>
</dbReference>
<dbReference type="Proteomes" id="UP000737018">
    <property type="component" value="Unassembled WGS sequence"/>
</dbReference>
<dbReference type="GO" id="GO:0005524">
    <property type="term" value="F:ATP binding"/>
    <property type="evidence" value="ECO:0007669"/>
    <property type="project" value="InterPro"/>
</dbReference>
<sequence length="176" mass="19282">MNHSTKQNPLLPSTPSISSLKHSTPVFASRASCDTHETSPSKDDVPVHGLSEVIVGVLGGGQLELPCKCTFISSYSFDDSATVREFVKRWNVLAVEIEHVDVATMEMLEQQGVACQPKASTIRIIQIYDLEGAKRAGEIFGYPLMKRLAYDGCRNAVAHSEEELSSAVADQLFVWL</sequence>
<dbReference type="AlphaFoldDB" id="A0A8J4QPC5"/>
<gene>
    <name evidence="2" type="ORF">CMV_023519</name>
</gene>
<accession>A0A8J4QPC5</accession>
<proteinExistence type="predicted"/>
<name>A0A8J4QPC5_9ROSI</name>
<evidence type="ECO:0000313" key="3">
    <source>
        <dbReference type="Proteomes" id="UP000737018"/>
    </source>
</evidence>
<dbReference type="Gene3D" id="3.30.1490.20">
    <property type="entry name" value="ATP-grasp fold, A domain"/>
    <property type="match status" value="1"/>
</dbReference>